<dbReference type="InterPro" id="IPR047324">
    <property type="entry name" value="LbH_gamma_CA-like"/>
</dbReference>
<dbReference type="InterPro" id="IPR011004">
    <property type="entry name" value="Trimer_LpxA-like_sf"/>
</dbReference>
<comment type="subcellular location">
    <subcellularLocation>
        <location evidence="2">Mitochondrion membrane</location>
        <topology evidence="2">Peripheral membrane protein</topology>
        <orientation evidence="2">Matrix side</orientation>
    </subcellularLocation>
</comment>
<dbReference type="InterPro" id="IPR001451">
    <property type="entry name" value="Hexapep"/>
</dbReference>
<dbReference type="EMBL" id="GBEZ01023343">
    <property type="protein sequence ID" value="JAC63537.1"/>
    <property type="molecule type" value="Transcribed_RNA"/>
</dbReference>
<organism evidence="4">
    <name type="scientific">Tetraselmis sp. GSL018</name>
    <dbReference type="NCBI Taxonomy" id="582737"/>
    <lineage>
        <taxon>Eukaryota</taxon>
        <taxon>Viridiplantae</taxon>
        <taxon>Chlorophyta</taxon>
        <taxon>core chlorophytes</taxon>
        <taxon>Chlorodendrophyceae</taxon>
        <taxon>Chlorodendrales</taxon>
        <taxon>Chlorodendraceae</taxon>
        <taxon>Tetraselmis</taxon>
    </lineage>
</organism>
<dbReference type="PANTHER" id="PTHR13061">
    <property type="entry name" value="DYNACTIN SUBUNIT P25"/>
    <property type="match status" value="1"/>
</dbReference>
<dbReference type="GO" id="GO:0031966">
    <property type="term" value="C:mitochondrial membrane"/>
    <property type="evidence" value="ECO:0007669"/>
    <property type="project" value="UniProtKB-SubCell"/>
</dbReference>
<dbReference type="PANTHER" id="PTHR13061:SF50">
    <property type="entry name" value="GAMMA CARBONIC ANHYDRASE 1, MITOCHONDRIAL"/>
    <property type="match status" value="1"/>
</dbReference>
<dbReference type="AlphaFoldDB" id="A0A061QSA1"/>
<proteinExistence type="inferred from homology"/>
<name>A0A061QSA1_9CHLO</name>
<accession>A0A061QSA1</accession>
<dbReference type="SUPFAM" id="SSF51161">
    <property type="entry name" value="Trimeric LpxA-like enzymes"/>
    <property type="match status" value="1"/>
</dbReference>
<feature type="region of interest" description="Disordered" evidence="3">
    <location>
        <begin position="240"/>
        <end position="274"/>
    </location>
</feature>
<feature type="compositionally biased region" description="Basic and acidic residues" evidence="3">
    <location>
        <begin position="261"/>
        <end position="274"/>
    </location>
</feature>
<sequence>MASVAVARTLGSLCRGLGAAFEGIGVAVQGGLAYRETVTKQKPLVALAAKTPKIGEECFIAPNAVLIGDVEIGDRTSIFYGSVIRGDVNHVRIGKMTSIQENVVIHVARNNPKGEKLPTVVGDNVIIGQNCTLHACTVGSNSLVGMGSTVLDNAKVEPGAIVAGGSMVTPNTTVPSGQIWAGSPARFLRDVTAEEASFLEKAAENMHAVAIPHAVENAKTFEEVLADEDARDEQMRTDPDFYDHMGIVPPEGVQSTLGPDGRIRVDDGSDPRLG</sequence>
<dbReference type="Gene3D" id="2.160.10.10">
    <property type="entry name" value="Hexapeptide repeat proteins"/>
    <property type="match status" value="1"/>
</dbReference>
<reference evidence="4" key="1">
    <citation type="submission" date="2014-05" db="EMBL/GenBank/DDBJ databases">
        <title>The transcriptome of the halophilic microalga Tetraselmis sp. GSL018 isolated from the Great Salt Lake, Utah.</title>
        <authorList>
            <person name="Jinkerson R.E."/>
            <person name="D'Adamo S."/>
            <person name="Posewitz M.C."/>
        </authorList>
    </citation>
    <scope>NUCLEOTIDE SEQUENCE</scope>
    <source>
        <strain evidence="4">GSL018</strain>
    </source>
</reference>
<comment type="similarity">
    <text evidence="1">Belongs to the gamma-class carbonic anhydrase family.</text>
</comment>
<evidence type="ECO:0000313" key="4">
    <source>
        <dbReference type="EMBL" id="JAC63537.1"/>
    </source>
</evidence>
<gene>
    <name evidence="4" type="ORF">TSPGSL018_20401</name>
</gene>
<dbReference type="CDD" id="cd04645">
    <property type="entry name" value="LbH_gamma_CA_like"/>
    <property type="match status" value="1"/>
</dbReference>
<dbReference type="InterPro" id="IPR050484">
    <property type="entry name" value="Transf_Hexapept/Carb_Anhydrase"/>
</dbReference>
<evidence type="ECO:0000256" key="2">
    <source>
        <dbReference type="ARBA" id="ARBA00034694"/>
    </source>
</evidence>
<protein>
    <submittedName>
        <fullName evidence="4">Gamma carbonic anhydrase mitochondrial-like</fullName>
    </submittedName>
</protein>
<dbReference type="Pfam" id="PF00132">
    <property type="entry name" value="Hexapep"/>
    <property type="match status" value="2"/>
</dbReference>
<evidence type="ECO:0000256" key="3">
    <source>
        <dbReference type="SAM" id="MobiDB-lite"/>
    </source>
</evidence>
<evidence type="ECO:0000256" key="1">
    <source>
        <dbReference type="ARBA" id="ARBA00023595"/>
    </source>
</evidence>